<gene>
    <name evidence="3" type="ORF">EIL87_10535</name>
</gene>
<dbReference type="PANTHER" id="PTHR35176">
    <property type="entry name" value="HEME OXYGENASE HI_0854-RELATED"/>
    <property type="match status" value="1"/>
</dbReference>
<evidence type="ECO:0000313" key="4">
    <source>
        <dbReference type="Proteomes" id="UP000274515"/>
    </source>
</evidence>
<dbReference type="Gene3D" id="2.30.110.10">
    <property type="entry name" value="Electron Transport, Fmn-binding Protein, Chain A"/>
    <property type="match status" value="1"/>
</dbReference>
<accession>A0A426JVQ8</accession>
<evidence type="ECO:0000259" key="2">
    <source>
        <dbReference type="Pfam" id="PF01243"/>
    </source>
</evidence>
<evidence type="ECO:0000313" key="3">
    <source>
        <dbReference type="EMBL" id="RRO17236.1"/>
    </source>
</evidence>
<dbReference type="NCBIfam" id="TIGR04023">
    <property type="entry name" value="PPOX_MSMEG_5819"/>
    <property type="match status" value="1"/>
</dbReference>
<dbReference type="GO" id="GO:0070967">
    <property type="term" value="F:coenzyme F420 binding"/>
    <property type="evidence" value="ECO:0007669"/>
    <property type="project" value="TreeGrafter"/>
</dbReference>
<dbReference type="OrthoDB" id="3693562at2"/>
<dbReference type="AlphaFoldDB" id="A0A426JVQ8"/>
<dbReference type="InterPro" id="IPR024031">
    <property type="entry name" value="MSMEG_5819/OxyR"/>
</dbReference>
<dbReference type="SUPFAM" id="SSF50475">
    <property type="entry name" value="FMN-binding split barrel"/>
    <property type="match status" value="1"/>
</dbReference>
<sequence length="141" mass="15652">MFTEDEIAYIHSQPLARIATVSPDGQPDVAPVEFEFDGHHLYVGGITLTRTRKYRNVRNGQEKVALVIDDLAALQPWTPRFLRVHGTAEITRREGAVLGFGPYLQISPTTSWSWNLSGTPITDAETAKSIPTRRTEHAPVG</sequence>
<dbReference type="InterPro" id="IPR011576">
    <property type="entry name" value="Pyridox_Oxase_N"/>
</dbReference>
<proteinExistence type="predicted"/>
<dbReference type="GO" id="GO:0005829">
    <property type="term" value="C:cytosol"/>
    <property type="evidence" value="ECO:0007669"/>
    <property type="project" value="TreeGrafter"/>
</dbReference>
<dbReference type="GO" id="GO:0016627">
    <property type="term" value="F:oxidoreductase activity, acting on the CH-CH group of donors"/>
    <property type="evidence" value="ECO:0007669"/>
    <property type="project" value="TreeGrafter"/>
</dbReference>
<dbReference type="EMBL" id="RSAA01000009">
    <property type="protein sequence ID" value="RRO17236.1"/>
    <property type="molecule type" value="Genomic_DNA"/>
</dbReference>
<feature type="domain" description="Pyridoxamine 5'-phosphate oxidase N-terminal" evidence="2">
    <location>
        <begin position="8"/>
        <end position="94"/>
    </location>
</feature>
<reference evidence="3 4" key="1">
    <citation type="submission" date="2018-11" db="EMBL/GenBank/DDBJ databases">
        <title>Saccharopolyspora rhizosphaerae sp. nov., an actinomycete isolated from rhizosphere soil in Thailand.</title>
        <authorList>
            <person name="Intra B."/>
            <person name="Euanorasetr J."/>
            <person name="Take A."/>
            <person name="Inahashi Y."/>
            <person name="Mori M."/>
            <person name="Panbangred W."/>
            <person name="Matsumoto A."/>
        </authorList>
    </citation>
    <scope>NUCLEOTIDE SEQUENCE [LARGE SCALE GENOMIC DNA]</scope>
    <source>
        <strain evidence="3 4">H219</strain>
    </source>
</reference>
<dbReference type="InterPro" id="IPR012349">
    <property type="entry name" value="Split_barrel_FMN-bd"/>
</dbReference>
<protein>
    <submittedName>
        <fullName evidence="3">PPOX class F420-dependent oxidoreductase</fullName>
        <ecNumber evidence="3">1.-.-.-</ecNumber>
    </submittedName>
</protein>
<comment type="caution">
    <text evidence="3">The sequence shown here is derived from an EMBL/GenBank/DDBJ whole genome shotgun (WGS) entry which is preliminary data.</text>
</comment>
<dbReference type="EC" id="1.-.-.-" evidence="3"/>
<organism evidence="3 4">
    <name type="scientific">Saccharopolyspora rhizosphaerae</name>
    <dbReference type="NCBI Taxonomy" id="2492662"/>
    <lineage>
        <taxon>Bacteria</taxon>
        <taxon>Bacillati</taxon>
        <taxon>Actinomycetota</taxon>
        <taxon>Actinomycetes</taxon>
        <taxon>Pseudonocardiales</taxon>
        <taxon>Pseudonocardiaceae</taxon>
        <taxon>Saccharopolyspora</taxon>
    </lineage>
</organism>
<evidence type="ECO:0000256" key="1">
    <source>
        <dbReference type="ARBA" id="ARBA00023002"/>
    </source>
</evidence>
<keyword evidence="4" id="KW-1185">Reference proteome</keyword>
<name>A0A426JVQ8_9PSEU</name>
<dbReference type="RefSeq" id="WP_125090052.1">
    <property type="nucleotide sequence ID" value="NZ_RSAA01000009.1"/>
</dbReference>
<dbReference type="PANTHER" id="PTHR35176:SF6">
    <property type="entry name" value="HEME OXYGENASE HI_0854-RELATED"/>
    <property type="match status" value="1"/>
</dbReference>
<keyword evidence="1 3" id="KW-0560">Oxidoreductase</keyword>
<dbReference type="InterPro" id="IPR052019">
    <property type="entry name" value="F420H2_bilvrd_red/Heme_oxyg"/>
</dbReference>
<dbReference type="Proteomes" id="UP000274515">
    <property type="component" value="Unassembled WGS sequence"/>
</dbReference>
<dbReference type="Pfam" id="PF01243">
    <property type="entry name" value="PNPOx_N"/>
    <property type="match status" value="1"/>
</dbReference>